<evidence type="ECO:0000256" key="1">
    <source>
        <dbReference type="SAM" id="Phobius"/>
    </source>
</evidence>
<proteinExistence type="predicted"/>
<dbReference type="EMBL" id="JADQDM010000008">
    <property type="protein sequence ID" value="MBF9222683.1"/>
    <property type="molecule type" value="Genomic_DNA"/>
</dbReference>
<protein>
    <recommendedName>
        <fullName evidence="4">ABC transmembrane type-1 domain-containing protein</fullName>
    </recommendedName>
</protein>
<comment type="caution">
    <text evidence="2">The sequence shown here is derived from an EMBL/GenBank/DDBJ whole genome shotgun (WGS) entry which is preliminary data.</text>
</comment>
<reference evidence="2 3" key="1">
    <citation type="submission" date="2020-11" db="EMBL/GenBank/DDBJ databases">
        <authorList>
            <person name="Kim M.K."/>
        </authorList>
    </citation>
    <scope>NUCLEOTIDE SEQUENCE [LARGE SCALE GENOMIC DNA]</scope>
    <source>
        <strain evidence="2 3">BT662</strain>
    </source>
</reference>
<keyword evidence="1" id="KW-1133">Transmembrane helix</keyword>
<evidence type="ECO:0000313" key="2">
    <source>
        <dbReference type="EMBL" id="MBF9222683.1"/>
    </source>
</evidence>
<dbReference type="Proteomes" id="UP000618931">
    <property type="component" value="Unassembled WGS sequence"/>
</dbReference>
<name>A0ABS0I6U9_9BACT</name>
<gene>
    <name evidence="2" type="ORF">I2H31_16380</name>
</gene>
<keyword evidence="1" id="KW-0812">Transmembrane</keyword>
<dbReference type="RefSeq" id="WP_196294127.1">
    <property type="nucleotide sequence ID" value="NZ_JADQDM010000008.1"/>
</dbReference>
<evidence type="ECO:0000313" key="3">
    <source>
        <dbReference type="Proteomes" id="UP000618931"/>
    </source>
</evidence>
<organism evidence="2 3">
    <name type="scientific">Hymenobacter ruricola</name>
    <dbReference type="NCBI Taxonomy" id="2791023"/>
    <lineage>
        <taxon>Bacteria</taxon>
        <taxon>Pseudomonadati</taxon>
        <taxon>Bacteroidota</taxon>
        <taxon>Cytophagia</taxon>
        <taxon>Cytophagales</taxon>
        <taxon>Hymenobacteraceae</taxon>
        <taxon>Hymenobacter</taxon>
    </lineage>
</organism>
<feature type="transmembrane region" description="Helical" evidence="1">
    <location>
        <begin position="14"/>
        <end position="35"/>
    </location>
</feature>
<feature type="transmembrane region" description="Helical" evidence="1">
    <location>
        <begin position="55"/>
        <end position="75"/>
    </location>
</feature>
<evidence type="ECO:0008006" key="4">
    <source>
        <dbReference type="Google" id="ProtNLM"/>
    </source>
</evidence>
<accession>A0ABS0I6U9</accession>
<sequence length="100" mass="10712">MAAPASKPFLVRELLWLLVILVAAVPLAMLLYTLIDHATSPEQSTTLKDGLQSLLGTELAVEVALYVLAVLSCYMGRLGTAAAARLAQAIPQETRRPRPA</sequence>
<keyword evidence="3" id="KW-1185">Reference proteome</keyword>
<keyword evidence="1" id="KW-0472">Membrane</keyword>